<reference evidence="1 2" key="1">
    <citation type="journal article" date="2020" name="ISME J.">
        <title>Comparative genomics reveals insights into cyanobacterial evolution and habitat adaptation.</title>
        <authorList>
            <person name="Chen M.Y."/>
            <person name="Teng W.K."/>
            <person name="Zhao L."/>
            <person name="Hu C.X."/>
            <person name="Zhou Y.K."/>
            <person name="Han B.P."/>
            <person name="Song L.R."/>
            <person name="Shu W.S."/>
        </authorList>
    </citation>
    <scope>NUCLEOTIDE SEQUENCE [LARGE SCALE GENOMIC DNA]</scope>
    <source>
        <strain evidence="1 2">FACHB-723</strain>
    </source>
</reference>
<comment type="caution">
    <text evidence="1">The sequence shown here is derived from an EMBL/GenBank/DDBJ whole genome shotgun (WGS) entry which is preliminary data.</text>
</comment>
<gene>
    <name evidence="1" type="ORF">H6F41_18015</name>
</gene>
<organism evidence="1 2">
    <name type="scientific">Pseudanabaena mucicola FACHB-723</name>
    <dbReference type="NCBI Taxonomy" id="2692860"/>
    <lineage>
        <taxon>Bacteria</taxon>
        <taxon>Bacillati</taxon>
        <taxon>Cyanobacteriota</taxon>
        <taxon>Cyanophyceae</taxon>
        <taxon>Pseudanabaenales</taxon>
        <taxon>Pseudanabaenaceae</taxon>
        <taxon>Pseudanabaena</taxon>
    </lineage>
</organism>
<accession>A0ABR8A1M8</accession>
<dbReference type="Proteomes" id="UP000642094">
    <property type="component" value="Unassembled WGS sequence"/>
</dbReference>
<dbReference type="RefSeq" id="WP_190404832.1">
    <property type="nucleotide sequence ID" value="NZ_JACJQB010000070.1"/>
</dbReference>
<sequence>MDTYTHLIAEIDAINQAWHAMQALLTNESPITTSLRDIKGRLQLRLLREFSDRAYLAPDPNYPSEPVYSVKLQIPVTINVDGNAKKLNDAKHLPERKVKNWLAKGLVTESEVQNWLAMS</sequence>
<proteinExistence type="predicted"/>
<evidence type="ECO:0000313" key="2">
    <source>
        <dbReference type="Proteomes" id="UP000642094"/>
    </source>
</evidence>
<evidence type="ECO:0000313" key="1">
    <source>
        <dbReference type="EMBL" id="MBD2190024.1"/>
    </source>
</evidence>
<dbReference type="EMBL" id="JACJQB010000070">
    <property type="protein sequence ID" value="MBD2190024.1"/>
    <property type="molecule type" value="Genomic_DNA"/>
</dbReference>
<protein>
    <submittedName>
        <fullName evidence="1">Uncharacterized protein</fullName>
    </submittedName>
</protein>
<name>A0ABR8A1M8_9CYAN</name>
<keyword evidence="2" id="KW-1185">Reference proteome</keyword>